<protein>
    <submittedName>
        <fullName evidence="1">Uncharacterized protein</fullName>
    </submittedName>
</protein>
<reference evidence="1 2" key="1">
    <citation type="submission" date="2015-09" db="EMBL/GenBank/DDBJ databases">
        <authorList>
            <consortium name="Pathogen Informatics"/>
        </authorList>
    </citation>
    <scope>NUCLEOTIDE SEQUENCE [LARGE SCALE GENOMIC DNA]</scope>
    <source>
        <strain evidence="1 2">2789STDY5834945</strain>
    </source>
</reference>
<sequence length="1429" mass="152434">MKTKHIFLTYAFFLCLSACQDEEIISAPQDEQLSRAVTATSASASALTSADGGKTWTASRRVPLVGEGRIVDDMSNALVDVLTNNNGIANMLDTDLTNYASFSGVATANLIGNQIASVRDVNRTYAGGQNAGFVYLIDNSSLLTLDVLKGFYLKTYLKGVEQEMKGSDTQEVQTLQLNLIGAANNGGQQALSITTSLTKPFDEIKIGMYGVSATVLNALKLYYAFVGENPIQPAVNGNTHFANGVSVHNNTGLDLTWTTVPNSAQLTDANLTNGPTFSLIGSLLQPRATINFKQTIPVGAEVGFNLSNLGLANINLLGTTILTTYDANDVQQEQVSVSSLLGISAIVGGGTQVSMILKKPCTQIKIQFSGINVNLGTTTINYAFVRDAVVVDASSFFSLGNATITGNAYQLTTPATGNVSYVITQSPAGTNPSISNNKITGMTVNGDYKVTGTYTATDGTTYTQTATITRNANSISDTASCNTLITLASNGASVYAPSGGGCLLCVGEGTNFTGKNNLIDSNPDNYITYNNVASIAANTSIVGIRTATDKPVNAAKSSIRTGFVIQTSTKLLSANVLKLFIIRLYRNGVKVFESAADGNNAISAGLIGDNGNKVRIGVTTNQEFDSIELWTGGVLNLNLNAFRIYYAFWENADASCYSGSPANACLQLMTPSTYGASINYAATRSTGVANVGTSFNDLGNLIDSDVNSYSTITTTNVLGAVTVAVKFNKIQQKQPVGFIVVDPTGIAGADLLSWTTLTVYNAGVEVGRTGTGGVLGLDVIGYGGRQYIETTPSTVPFDEVRITFAGVTDALKTLQLAGVYTRQDSNGDGIPDCAETTGSGETIDFLSVTGHLCQGSPIVIQVQGGTNGNSYLLRLYNAAKNNEVTDKTVTLTNQTFTIPSLPAGDYYISIYDAGGTNIYYNGIHSTVHPLRTTWKANAATSNWNTWTNWSDGSPWQCTDVIIPSDCALYPVLVQGDANYCNNLHFAPNAEIVNTHYLTYSQAWVAIALQSGRYYMLSAPLKATFTGDMFIPAAMNGTQNNDFFVTLNETTSPENRFNPRIYQRLWSHDAPGQKISGGTLTPVTVVPDKTNWTPPFNALNQNYGTGIGFSLLANKEAASASTLTFRFPKVHTRYNYYNVSGQGTSYSETLTRTLPGRFIYENSSGTATFPITVNATNKVPGNTFLVGNPFMTHIRIDRFMTENPTITSVKVYDGNSNNSVIKANGTLLTNGNDFMYIAPMQSVFVTVNVASTTLPIRFTEAMLTQAPGSSGKLRSTRAMASGSIENAGSSGRSTVSGRSALILTATVGNVSSQCLLRLHPSASTAYRPTEDSELLMDNEIPPKIAVFSIADEKALDIQQLNDATRIPLGFSLYNPARVTLKLSHANGDAWKSWSLIDTQTGKRTPLSASEITLDIGILSTNVGRFYLEKN</sequence>
<accession>A0A174RES2</accession>
<dbReference type="Proteomes" id="UP000095541">
    <property type="component" value="Unassembled WGS sequence"/>
</dbReference>
<name>A0A174RES2_BACT4</name>
<evidence type="ECO:0000313" key="2">
    <source>
        <dbReference type="Proteomes" id="UP000095541"/>
    </source>
</evidence>
<dbReference type="EMBL" id="CZBI01000002">
    <property type="protein sequence ID" value="CUP82546.1"/>
    <property type="molecule type" value="Genomic_DNA"/>
</dbReference>
<organism evidence="1 2">
    <name type="scientific">Bacteroides thetaiotaomicron</name>
    <dbReference type="NCBI Taxonomy" id="818"/>
    <lineage>
        <taxon>Bacteria</taxon>
        <taxon>Pseudomonadati</taxon>
        <taxon>Bacteroidota</taxon>
        <taxon>Bacteroidia</taxon>
        <taxon>Bacteroidales</taxon>
        <taxon>Bacteroidaceae</taxon>
        <taxon>Bacteroides</taxon>
    </lineage>
</organism>
<dbReference type="RefSeq" id="WP_055218583.1">
    <property type="nucleotide sequence ID" value="NZ_CZBI01000002.1"/>
</dbReference>
<proteinExistence type="predicted"/>
<evidence type="ECO:0000313" key="1">
    <source>
        <dbReference type="EMBL" id="CUP82546.1"/>
    </source>
</evidence>
<gene>
    <name evidence="1" type="ORF">ERS852557_01818</name>
</gene>